<dbReference type="AlphaFoldDB" id="A0A3P3XLS0"/>
<feature type="coiled-coil region" evidence="1">
    <location>
        <begin position="124"/>
        <end position="151"/>
    </location>
</feature>
<reference evidence="2" key="1">
    <citation type="submission" date="2017-02" db="EMBL/GenBank/DDBJ databases">
        <authorList>
            <person name="Regsiter A."/>
            <person name="William W."/>
        </authorList>
    </citation>
    <scope>NUCLEOTIDE SEQUENCE</scope>
    <source>
        <strain evidence="2">Bib</strain>
    </source>
</reference>
<accession>A0A3P3XLS0</accession>
<dbReference type="EMBL" id="FWDM01000038">
    <property type="protein sequence ID" value="SLM15659.1"/>
    <property type="molecule type" value="Genomic_DNA"/>
</dbReference>
<evidence type="ECO:0000313" key="2">
    <source>
        <dbReference type="EMBL" id="SLM15659.1"/>
    </source>
</evidence>
<sequence>MPGRLRRFFESLGPAAASSSAISAKNAAAMGQYAAVYNQAASDAETCLAAFKKISPDELPEAEKSAHACMDQIRLLATTLNELDGLVASMPLRELEKDRAAIEAKKRTAPPALAADYDKSISEIDAQRQAHQSLLERKESLEIKLHSMSNQFRQLSLDLASAHAVDAQTKLDSQHAALATLSKRAEEIRASIEDLRTGSDDWLSMEIEKLSQNGA</sequence>
<gene>
    <name evidence="2" type="ORF">SPIROBIBN47_60014</name>
</gene>
<organism evidence="2">
    <name type="scientific">uncultured spirochete</name>
    <dbReference type="NCBI Taxonomy" id="156406"/>
    <lineage>
        <taxon>Bacteria</taxon>
        <taxon>Pseudomonadati</taxon>
        <taxon>Spirochaetota</taxon>
        <taxon>Spirochaetia</taxon>
        <taxon>Spirochaetales</taxon>
        <taxon>environmental samples</taxon>
    </lineage>
</organism>
<name>A0A3P3XLS0_9SPIR</name>
<keyword evidence="1" id="KW-0175">Coiled coil</keyword>
<proteinExistence type="predicted"/>
<protein>
    <submittedName>
        <fullName evidence="2">Uncharacterized protein</fullName>
    </submittedName>
</protein>
<evidence type="ECO:0000256" key="1">
    <source>
        <dbReference type="SAM" id="Coils"/>
    </source>
</evidence>